<evidence type="ECO:0000313" key="9">
    <source>
        <dbReference type="Proteomes" id="UP000060016"/>
    </source>
</evidence>
<feature type="chain" id="PRO_5005468202" description="Long Rib domain-containing protein" evidence="6">
    <location>
        <begin position="28"/>
        <end position="1451"/>
    </location>
</feature>
<dbReference type="Proteomes" id="UP000060016">
    <property type="component" value="Chromosome"/>
</dbReference>
<dbReference type="InterPro" id="IPR013783">
    <property type="entry name" value="Ig-like_fold"/>
</dbReference>
<feature type="compositionally biased region" description="Basic and acidic residues" evidence="5">
    <location>
        <begin position="1211"/>
        <end position="1220"/>
    </location>
</feature>
<feature type="region of interest" description="Disordered" evidence="5">
    <location>
        <begin position="601"/>
        <end position="620"/>
    </location>
</feature>
<feature type="compositionally biased region" description="Basic and acidic residues" evidence="5">
    <location>
        <begin position="741"/>
        <end position="763"/>
    </location>
</feature>
<dbReference type="NCBIfam" id="NF038186">
    <property type="entry name" value="YPDG_rpt"/>
    <property type="match status" value="1"/>
</dbReference>
<dbReference type="Pfam" id="PF18884">
    <property type="entry name" value="TSP3_bac"/>
    <property type="match status" value="2"/>
</dbReference>
<feature type="region of interest" description="Disordered" evidence="5">
    <location>
        <begin position="1241"/>
        <end position="1260"/>
    </location>
</feature>
<feature type="compositionally biased region" description="Basic and acidic residues" evidence="5">
    <location>
        <begin position="692"/>
        <end position="707"/>
    </location>
</feature>
<feature type="compositionally biased region" description="Basic and acidic residues" evidence="5">
    <location>
        <begin position="1189"/>
        <end position="1200"/>
    </location>
</feature>
<feature type="compositionally biased region" description="Basic and acidic residues" evidence="5">
    <location>
        <begin position="1241"/>
        <end position="1256"/>
    </location>
</feature>
<reference evidence="8 9" key="1">
    <citation type="submission" date="2015-08" db="EMBL/GenBank/DDBJ databases">
        <authorList>
            <person name="Babu N.S."/>
            <person name="Beckwith C.J."/>
            <person name="Beseler K.G."/>
            <person name="Brison A."/>
            <person name="Carone J.V."/>
            <person name="Caskin T.P."/>
            <person name="Diamond M."/>
            <person name="Durham M.E."/>
            <person name="Foxe J.M."/>
            <person name="Go M."/>
            <person name="Henderson B.A."/>
            <person name="Jones I.B."/>
            <person name="McGettigan J.A."/>
            <person name="Micheletti S.J."/>
            <person name="Nasrallah M.E."/>
            <person name="Ortiz D."/>
            <person name="Piller C.R."/>
            <person name="Privatt S.R."/>
            <person name="Schneider S.L."/>
            <person name="Sharp S."/>
            <person name="Smith T.C."/>
            <person name="Stanton J.D."/>
            <person name="Ullery H.E."/>
            <person name="Wilson R.J."/>
            <person name="Serrano M.G."/>
            <person name="Buck G."/>
            <person name="Lee V."/>
            <person name="Wang Y."/>
            <person name="Carvalho R."/>
            <person name="Voegtly L."/>
            <person name="Shi R."/>
            <person name="Duckworth R."/>
            <person name="Johnson A."/>
            <person name="Loviza R."/>
            <person name="Walstead R."/>
            <person name="Shah Z."/>
            <person name="Kiflezghi M."/>
            <person name="Wade K."/>
            <person name="Ball S.L."/>
            <person name="Bradley K.W."/>
            <person name="Asai D.J."/>
            <person name="Bowman C.A."/>
            <person name="Russell D.A."/>
            <person name="Pope W.H."/>
            <person name="Jacobs-Sera D."/>
            <person name="Hendrix R.W."/>
            <person name="Hatfull G.F."/>
        </authorList>
    </citation>
    <scope>NUCLEOTIDE SEQUENCE [LARGE SCALE GENOMIC DNA]</scope>
    <source>
        <strain evidence="8 9">PUDD_83A45</strain>
    </source>
</reference>
<sequence>MQGKNITRRRGTSIAAAALSLALVAPAVQPVVAPQFGAVANAQTSGTVAATPATDPSKLIEADGIANGYVTKRIDMTNAFATLSGVIGLKETSASSSLKGTMGINDATVYLQFKDVDGTISPIYTAKSHQLGNTAGNYAFDLRAKDEEGNLLSHPDSPVPGGEYSFVDANGKPHIFRAKRGQEYRIWVDSPLKNEETGNDLGYVRQAGGGVPGAWAPVTQGTANGAFYLEGNNMQRTGVFLEERAPSVSENSYMVSPKFSMDEEGWHKPSGTEAPRYSYFGRVWSDAEGGPDRNEVGPLYFWKGDQPIEGAKVYASVLSDEGIAEFERLAIADKPYREQAAATKAMIENMRANGKEPILKTVGAETNADGRYTIRMGDDIGRRMKDYTYIWAEKDGKVLNSFSGFPTPVFQSVNANSGENPNSDGAVGIASFTNHRWYNINFAEVQADITHLDIVNYDSFLNPADLPEGINNLEPAKVKLTGALPFSGDNKIRWIGPDGKQIGEDCPVNTLADAKNCDLAPADFAEPGTYVAQLVNAYGVVIAQDSFIAVDKVRQNGEFEPQYKDAEAKVGETTTVAAPQDKDGKDLPEGTSFKQVTQVTDPNGKQIDTPNWVTVDPDGKIKLTPPEDAEAGEYNIPVLVTYPDGSRETITAKVTVKKEEAAPTKTTVDDSNVKPVDPTEDKQGTGIIVNNPDKDTKVSAKDEDGKDIPVVINPDTGEIEVTPGKDVDGPINVVVEDPDLTDGKVKVEVPVNGHEKDRDDNNSDKTPGNPSVNTTPETVIEGKPIKPFDTAKDVPEGGKVEVENLPGGLKVNPETGEVTGTPDKITDWGKEEEKRDVEVTAVIKDKDDNKVAEGKKVITIQRDTDGDGTPDITDTDDDGDGVSDEDEKNAGTDPKDPNSVPPSIVPGNSTDEVPANGEPKPLDDKVKNPTEGMTGDVLDKDGNKIPDAKVEVDPNTGEIKVTVPVGTEPQDGKVVVRDKNRNPVGEIDIKILDPESDAAKNTPDYGDRKNVKAGETEKSDPFEGKTDVPVKEATGKPSAGSDEWTFNTVPNTGVVEATAPGYDKVAEKIDSELPNIDSSWEKFKEIFTPYVRPSVDVDFTYNDDTTNDATAEFDLVGKDGKSLLDPNGDFDGDGISNKDEIEKGSNPADEESTPDEAAPTVDPVKPGDKKITGKDNRPNSKVTVTFPDGTKEEATTDKDGNWSVDVPEGTDLNHGDKITVTDEAGNPTEVTVEDKTAPKVNEIKPGDKKISGTGDREGEDIIVTFPNGKTAKTKTGKDGKWSVDVPAGLDLKTGDEVTVADGVGNKTTEKVGIDTGKCVATSLGFGLPLIALLPIGLATQMDIPGVTPIANEVSARLEQANSQIQQQLGIFNPQMAGQVAEINARLKEVGGDLSTVAAGIALIAAGILAGTLIYDNCSPDGGLNSSVKDLELKGSSGKTHELSSNKQDKKQ</sequence>
<keyword evidence="2" id="KW-0964">Secreted</keyword>
<proteinExistence type="predicted"/>
<dbReference type="Pfam" id="PF18957">
    <property type="entry name" value="RibLong"/>
    <property type="match status" value="1"/>
</dbReference>
<evidence type="ECO:0000256" key="2">
    <source>
        <dbReference type="ARBA" id="ARBA00022525"/>
    </source>
</evidence>
<feature type="compositionally biased region" description="Polar residues" evidence="5">
    <location>
        <begin position="764"/>
        <end position="777"/>
    </location>
</feature>
<feature type="compositionally biased region" description="Basic and acidic residues" evidence="5">
    <location>
        <begin position="1165"/>
        <end position="1178"/>
    </location>
</feature>
<feature type="compositionally biased region" description="Basic and acidic residues" evidence="5">
    <location>
        <begin position="1005"/>
        <end position="1034"/>
    </location>
</feature>
<gene>
    <name evidence="8" type="ORF">AK829_11440</name>
</gene>
<feature type="region of interest" description="Disordered" evidence="5">
    <location>
        <begin position="992"/>
        <end position="1051"/>
    </location>
</feature>
<dbReference type="EMBL" id="CP012342">
    <property type="protein sequence ID" value="AKV59635.1"/>
    <property type="molecule type" value="Genomic_DNA"/>
</dbReference>
<feature type="compositionally biased region" description="Basic and acidic residues" evidence="5">
    <location>
        <begin position="662"/>
        <end position="683"/>
    </location>
</feature>
<feature type="region of interest" description="Disordered" evidence="5">
    <location>
        <begin position="1428"/>
        <end position="1451"/>
    </location>
</feature>
<feature type="compositionally biased region" description="Basic and acidic residues" evidence="5">
    <location>
        <begin position="824"/>
        <end position="833"/>
    </location>
</feature>
<dbReference type="InterPro" id="IPR059100">
    <property type="entry name" value="TSP3_bac"/>
</dbReference>
<evidence type="ECO:0000256" key="3">
    <source>
        <dbReference type="ARBA" id="ARBA00022729"/>
    </source>
</evidence>
<accession>A0A0K1RDX4</accession>
<keyword evidence="4" id="KW-0106">Calcium</keyword>
<feature type="region of interest" description="Disordered" evidence="5">
    <location>
        <begin position="846"/>
        <end position="950"/>
    </location>
</feature>
<evidence type="ECO:0000256" key="5">
    <source>
        <dbReference type="SAM" id="MobiDB-lite"/>
    </source>
</evidence>
<dbReference type="RefSeq" id="WP_052206032.1">
    <property type="nucleotide sequence ID" value="NZ_CP012342.1"/>
</dbReference>
<comment type="subcellular location">
    <subcellularLocation>
        <location evidence="1">Secreted</location>
    </subcellularLocation>
</comment>
<feature type="compositionally biased region" description="Acidic residues" evidence="5">
    <location>
        <begin position="873"/>
        <end position="887"/>
    </location>
</feature>
<evidence type="ECO:0000256" key="6">
    <source>
        <dbReference type="SAM" id="SignalP"/>
    </source>
</evidence>
<evidence type="ECO:0000313" key="8">
    <source>
        <dbReference type="EMBL" id="AKV59635.1"/>
    </source>
</evidence>
<keyword evidence="9" id="KW-1185">Reference proteome</keyword>
<evidence type="ECO:0000256" key="1">
    <source>
        <dbReference type="ARBA" id="ARBA00004613"/>
    </source>
</evidence>
<feature type="compositionally biased region" description="Basic and acidic residues" evidence="5">
    <location>
        <begin position="937"/>
        <end position="950"/>
    </location>
</feature>
<dbReference type="PATRIC" id="fig|156976.3.peg.2308"/>
<keyword evidence="3 6" id="KW-0732">Signal</keyword>
<dbReference type="Gene3D" id="2.60.40.10">
    <property type="entry name" value="Immunoglobulins"/>
    <property type="match status" value="3"/>
</dbReference>
<name>A0A0K1RDX4_9CORY</name>
<feature type="domain" description="Long Rib" evidence="7">
    <location>
        <begin position="558"/>
        <end position="657"/>
    </location>
</feature>
<feature type="region of interest" description="Disordered" evidence="5">
    <location>
        <begin position="662"/>
        <end position="833"/>
    </location>
</feature>
<organism evidence="8 9">
    <name type="scientific">Corynebacterium riegelii</name>
    <dbReference type="NCBI Taxonomy" id="156976"/>
    <lineage>
        <taxon>Bacteria</taxon>
        <taxon>Bacillati</taxon>
        <taxon>Actinomycetota</taxon>
        <taxon>Actinomycetes</taxon>
        <taxon>Mycobacteriales</taxon>
        <taxon>Corynebacteriaceae</taxon>
        <taxon>Corynebacterium</taxon>
    </lineage>
</organism>
<feature type="compositionally biased region" description="Basic and acidic residues" evidence="5">
    <location>
        <begin position="783"/>
        <end position="802"/>
    </location>
</feature>
<dbReference type="GO" id="GO:0005975">
    <property type="term" value="P:carbohydrate metabolic process"/>
    <property type="evidence" value="ECO:0007669"/>
    <property type="project" value="UniProtKB-ARBA"/>
</dbReference>
<dbReference type="InterPro" id="IPR044055">
    <property type="entry name" value="RibLong"/>
</dbReference>
<feature type="compositionally biased region" description="Polar residues" evidence="5">
    <location>
        <begin position="601"/>
        <end position="612"/>
    </location>
</feature>
<protein>
    <recommendedName>
        <fullName evidence="7">Long Rib domain-containing protein</fullName>
    </recommendedName>
</protein>
<evidence type="ECO:0000256" key="4">
    <source>
        <dbReference type="ARBA" id="ARBA00022837"/>
    </source>
</evidence>
<feature type="compositionally biased region" description="Basic and acidic residues" evidence="5">
    <location>
        <begin position="846"/>
        <end position="856"/>
    </location>
</feature>
<feature type="region of interest" description="Disordered" evidence="5">
    <location>
        <begin position="1116"/>
        <end position="1236"/>
    </location>
</feature>
<dbReference type="KEGG" id="crie:AK829_11440"/>
<feature type="signal peptide" evidence="6">
    <location>
        <begin position="1"/>
        <end position="27"/>
    </location>
</feature>
<dbReference type="STRING" id="156976.AK829_11440"/>
<evidence type="ECO:0000259" key="7">
    <source>
        <dbReference type="Pfam" id="PF18957"/>
    </source>
</evidence>